<dbReference type="EMBL" id="SRRU01000001">
    <property type="protein sequence ID" value="TGN87056.1"/>
    <property type="molecule type" value="Genomic_DNA"/>
</dbReference>
<dbReference type="AlphaFoldDB" id="A0A4Z1DNT5"/>
<evidence type="ECO:0008006" key="4">
    <source>
        <dbReference type="Google" id="ProtNLM"/>
    </source>
</evidence>
<evidence type="ECO:0000256" key="1">
    <source>
        <dbReference type="SAM" id="SignalP"/>
    </source>
</evidence>
<protein>
    <recommendedName>
        <fullName evidence="4">Polysaccharide deacetylase family protein</fullName>
    </recommendedName>
</protein>
<evidence type="ECO:0000313" key="2">
    <source>
        <dbReference type="EMBL" id="TGN87056.1"/>
    </source>
</evidence>
<feature type="signal peptide" evidence="1">
    <location>
        <begin position="1"/>
        <end position="30"/>
    </location>
</feature>
<accession>A0A4Z1DNT5</accession>
<dbReference type="GeneID" id="91533944"/>
<evidence type="ECO:0000313" key="3">
    <source>
        <dbReference type="Proteomes" id="UP000298513"/>
    </source>
</evidence>
<proteinExistence type="predicted"/>
<organism evidence="2 3">
    <name type="scientific">Streptomyces griseoluteus</name>
    <dbReference type="NCBI Taxonomy" id="29306"/>
    <lineage>
        <taxon>Bacteria</taxon>
        <taxon>Bacillati</taxon>
        <taxon>Actinomycetota</taxon>
        <taxon>Actinomycetes</taxon>
        <taxon>Kitasatosporales</taxon>
        <taxon>Streptomycetaceae</taxon>
        <taxon>Streptomyces</taxon>
    </lineage>
</organism>
<sequence length="205" mass="22356">MRRRARRAHRAVRAVALASAALLLTGCAQSVDPIERLGKKAAQGVHRSAPAPELAYRRWGLTAPLAAPPRRAAQPRRARTGTRAVDHVATADRVVFLTYDEGAVRDRRLAALVGELRLPVTVFTRADAVVRWRVKTARHGLVYTGAPGHLAAGDIVRVTPDRQGALAERTVRVLKEAQKRGLTPGKLDDYLQDAVGARLPAARRR</sequence>
<keyword evidence="3" id="KW-1185">Reference proteome</keyword>
<dbReference type="Proteomes" id="UP000298513">
    <property type="component" value="Unassembled WGS sequence"/>
</dbReference>
<gene>
    <name evidence="2" type="ORF">E5082_01135</name>
</gene>
<dbReference type="RefSeq" id="WP_135789418.1">
    <property type="nucleotide sequence ID" value="NZ_BNBQ01000012.1"/>
</dbReference>
<reference evidence="2 3" key="1">
    <citation type="submission" date="2019-04" db="EMBL/GenBank/DDBJ databases">
        <title>Streptomyces sp. nov. Bv016 isolated from bark of Buahinia variegata.</title>
        <authorList>
            <person name="Kanchanasin P."/>
            <person name="Tanasupawat S."/>
            <person name="Yuki M."/>
            <person name="Kudo T."/>
        </authorList>
    </citation>
    <scope>NUCLEOTIDE SEQUENCE [LARGE SCALE GENOMIC DNA]</scope>
    <source>
        <strain evidence="2 3">JCM 4765</strain>
    </source>
</reference>
<comment type="caution">
    <text evidence="2">The sequence shown here is derived from an EMBL/GenBank/DDBJ whole genome shotgun (WGS) entry which is preliminary data.</text>
</comment>
<keyword evidence="1" id="KW-0732">Signal</keyword>
<dbReference type="PROSITE" id="PS51257">
    <property type="entry name" value="PROKAR_LIPOPROTEIN"/>
    <property type="match status" value="1"/>
</dbReference>
<feature type="chain" id="PRO_5021197270" description="Polysaccharide deacetylase family protein" evidence="1">
    <location>
        <begin position="31"/>
        <end position="205"/>
    </location>
</feature>
<name>A0A4Z1DNT5_STRGP</name>